<accession>A0A6C0I7C8</accession>
<reference evidence="2" key="1">
    <citation type="journal article" date="2020" name="Nature">
        <title>Giant virus diversity and host interactions through global metagenomics.</title>
        <authorList>
            <person name="Schulz F."/>
            <person name="Roux S."/>
            <person name="Paez-Espino D."/>
            <person name="Jungbluth S."/>
            <person name="Walsh D.A."/>
            <person name="Denef V.J."/>
            <person name="McMahon K.D."/>
            <person name="Konstantinidis K.T."/>
            <person name="Eloe-Fadrosh E.A."/>
            <person name="Kyrpides N.C."/>
            <person name="Woyke T."/>
        </authorList>
    </citation>
    <scope>NUCLEOTIDE SEQUENCE</scope>
    <source>
        <strain evidence="2">GVMAG-M-3300023184-51</strain>
    </source>
</reference>
<dbReference type="AlphaFoldDB" id="A0A6C0I7C8"/>
<evidence type="ECO:0000313" key="2">
    <source>
        <dbReference type="EMBL" id="QHT88928.1"/>
    </source>
</evidence>
<feature type="compositionally biased region" description="Acidic residues" evidence="1">
    <location>
        <begin position="102"/>
        <end position="117"/>
    </location>
</feature>
<sequence length="344" mass="40405">MKQSETYLGENCEKNEKMFVCKMCHYKCSVKFSYDRHLLSAKHQKQVQNETNETANETQKEKKCEVKTTNICECGKVYYSRTTLWRHKKKCIGKNNDTSNDKEDEPFYESEEDDDETKETKSKKAAYNLDPQMLLDVLKQNQEFQMFMMEQHKQMMEMAKSFNTNTINNTNCNNTNTNTFNLQVFLNEKCKDALNMSEFVDTIKMQLSDLENFAYVDYADGMSKICVKNLNNLDTFLRPIHCSDLKRETLYIKHNNKWIKEAEDRAILKDAIKKIANKNIRQINEWIKENPNCTDPRSKNNDKYLKIVMNSMSGSTVEEQQENIDKIVKNVTKAVTIDKYAVRS</sequence>
<feature type="region of interest" description="Disordered" evidence="1">
    <location>
        <begin position="100"/>
        <end position="124"/>
    </location>
</feature>
<protein>
    <recommendedName>
        <fullName evidence="3">C2H2-type domain-containing protein</fullName>
    </recommendedName>
</protein>
<dbReference type="EMBL" id="MN740127">
    <property type="protein sequence ID" value="QHT88928.1"/>
    <property type="molecule type" value="Genomic_DNA"/>
</dbReference>
<proteinExistence type="predicted"/>
<name>A0A6C0I7C8_9ZZZZ</name>
<evidence type="ECO:0008006" key="3">
    <source>
        <dbReference type="Google" id="ProtNLM"/>
    </source>
</evidence>
<organism evidence="2">
    <name type="scientific">viral metagenome</name>
    <dbReference type="NCBI Taxonomy" id="1070528"/>
    <lineage>
        <taxon>unclassified sequences</taxon>
        <taxon>metagenomes</taxon>
        <taxon>organismal metagenomes</taxon>
    </lineage>
</organism>
<evidence type="ECO:0000256" key="1">
    <source>
        <dbReference type="SAM" id="MobiDB-lite"/>
    </source>
</evidence>